<dbReference type="OMA" id="RRIPNAC"/>
<dbReference type="OrthoDB" id="6619495at2759"/>
<keyword evidence="4" id="KW-1185">Reference proteome</keyword>
<evidence type="ECO:0000313" key="4">
    <source>
        <dbReference type="Proteomes" id="UP000494040"/>
    </source>
</evidence>
<evidence type="ECO:0000313" key="3">
    <source>
        <dbReference type="EnsemblMetazoa" id="XP_014246350.1"/>
    </source>
</evidence>
<dbReference type="AlphaFoldDB" id="A0A8I6RMW2"/>
<dbReference type="PANTHER" id="PTHR21112">
    <property type="entry name" value="CHEMOSENSORY PROTEIN A 29A-RELATED"/>
    <property type="match status" value="1"/>
</dbReference>
<protein>
    <recommendedName>
        <fullName evidence="5">MD-2-related lipid-recognition domain-containing protein</fullName>
    </recommendedName>
</protein>
<accession>A0A8I6RMW2</accession>
<feature type="signal peptide" evidence="2">
    <location>
        <begin position="1"/>
        <end position="19"/>
    </location>
</feature>
<name>A0A8I6RMW2_CIMLE</name>
<sequence length="186" mass="20901">MRSVYITVTILFCLSRTSFAPFAGPYNIVPLELGMCPSSDCECPKFTFSNYKIRKLSRSSYVYSGTINSTVDISDDIKIAINVSSWGNGGWKPNFFYNEMLACSGLEKYLPEFKHEMFSRVNASCPAPAGVYTIENLSFVQESPVMQSLVYGKYKTWIKGYDKTGNCMGCVTFNCNIVPKPKKKQN</sequence>
<organism evidence="3 4">
    <name type="scientific">Cimex lectularius</name>
    <name type="common">Bed bug</name>
    <name type="synonym">Acanthia lectularia</name>
    <dbReference type="NCBI Taxonomy" id="79782"/>
    <lineage>
        <taxon>Eukaryota</taxon>
        <taxon>Metazoa</taxon>
        <taxon>Ecdysozoa</taxon>
        <taxon>Arthropoda</taxon>
        <taxon>Hexapoda</taxon>
        <taxon>Insecta</taxon>
        <taxon>Pterygota</taxon>
        <taxon>Neoptera</taxon>
        <taxon>Paraneoptera</taxon>
        <taxon>Hemiptera</taxon>
        <taxon>Heteroptera</taxon>
        <taxon>Panheteroptera</taxon>
        <taxon>Cimicomorpha</taxon>
        <taxon>Cimicidae</taxon>
        <taxon>Cimex</taxon>
    </lineage>
</organism>
<feature type="chain" id="PRO_5035176375" description="MD-2-related lipid-recognition domain-containing protein" evidence="2">
    <location>
        <begin position="20"/>
        <end position="186"/>
    </location>
</feature>
<reference evidence="3" key="1">
    <citation type="submission" date="2022-01" db="UniProtKB">
        <authorList>
            <consortium name="EnsemblMetazoa"/>
        </authorList>
    </citation>
    <scope>IDENTIFICATION</scope>
</reference>
<keyword evidence="1 2" id="KW-0732">Signal</keyword>
<dbReference type="RefSeq" id="XP_014246350.1">
    <property type="nucleotide sequence ID" value="XM_014390864.2"/>
</dbReference>
<evidence type="ECO:0008006" key="5">
    <source>
        <dbReference type="Google" id="ProtNLM"/>
    </source>
</evidence>
<dbReference type="InterPro" id="IPR036846">
    <property type="entry name" value="GM2-AP_sf"/>
</dbReference>
<dbReference type="Proteomes" id="UP000494040">
    <property type="component" value="Unassembled WGS sequence"/>
</dbReference>
<evidence type="ECO:0000256" key="2">
    <source>
        <dbReference type="SAM" id="SignalP"/>
    </source>
</evidence>
<dbReference type="EnsemblMetazoa" id="XM_014390864.2">
    <property type="protein sequence ID" value="XP_014246350.1"/>
    <property type="gene ID" value="LOC106664843"/>
</dbReference>
<dbReference type="GeneID" id="106664843"/>
<evidence type="ECO:0000256" key="1">
    <source>
        <dbReference type="ARBA" id="ARBA00022729"/>
    </source>
</evidence>
<dbReference type="KEGG" id="clec:106664843"/>
<dbReference type="Gene3D" id="2.70.220.10">
    <property type="entry name" value="Ganglioside GM2 activator"/>
    <property type="match status" value="1"/>
</dbReference>
<dbReference type="PANTHER" id="PTHR21112:SF0">
    <property type="entry name" value="CHEMOSENSORY PROTEIN A 29A-RELATED"/>
    <property type="match status" value="1"/>
</dbReference>
<proteinExistence type="predicted"/>